<dbReference type="OrthoDB" id="9789291at2"/>
<dbReference type="PANTHER" id="PTHR30487">
    <property type="entry name" value="TYPE 4 PREPILIN-LIKE PROTEINS LEADER PEPTIDE-PROCESSING ENZYME"/>
    <property type="match status" value="1"/>
</dbReference>
<dbReference type="GO" id="GO:0005886">
    <property type="term" value="C:plasma membrane"/>
    <property type="evidence" value="ECO:0007669"/>
    <property type="project" value="TreeGrafter"/>
</dbReference>
<dbReference type="PRINTS" id="PR00864">
    <property type="entry name" value="PREPILNPTASE"/>
</dbReference>
<dbReference type="GO" id="GO:0032259">
    <property type="term" value="P:methylation"/>
    <property type="evidence" value="ECO:0007669"/>
    <property type="project" value="UniProtKB-KW"/>
</dbReference>
<feature type="transmembrane region" description="Helical" evidence="3">
    <location>
        <begin position="60"/>
        <end position="77"/>
    </location>
</feature>
<feature type="transmembrane region" description="Helical" evidence="3">
    <location>
        <begin position="12"/>
        <end position="29"/>
    </location>
</feature>
<evidence type="ECO:0000313" key="6">
    <source>
        <dbReference type="Proteomes" id="UP000184226"/>
    </source>
</evidence>
<dbReference type="PANTHER" id="PTHR30487:SF0">
    <property type="entry name" value="PREPILIN LEADER PEPTIDASE_N-METHYLTRANSFERASE-RELATED"/>
    <property type="match status" value="1"/>
</dbReference>
<dbReference type="RefSeq" id="WP_084136088.1">
    <property type="nucleotide sequence ID" value="NZ_FQXE01000009.1"/>
</dbReference>
<keyword evidence="5" id="KW-0808">Transferase</keyword>
<keyword evidence="5" id="KW-0489">Methyltransferase</keyword>
<gene>
    <name evidence="5" type="ORF">SAMN04488135_109177</name>
</gene>
<keyword evidence="6" id="KW-1185">Reference proteome</keyword>
<dbReference type="GO" id="GO:0004190">
    <property type="term" value="F:aspartic-type endopeptidase activity"/>
    <property type="evidence" value="ECO:0007669"/>
    <property type="project" value="InterPro"/>
</dbReference>
<feature type="domain" description="Prepilin type IV endopeptidase peptidase" evidence="4">
    <location>
        <begin position="18"/>
        <end position="122"/>
    </location>
</feature>
<feature type="transmembrane region" description="Helical" evidence="3">
    <location>
        <begin position="137"/>
        <end position="156"/>
    </location>
</feature>
<dbReference type="AlphaFoldDB" id="A0A1M5YK50"/>
<protein>
    <submittedName>
        <fullName evidence="5">Leader peptidase (Prepilin peptidase) / N-methyltransferase</fullName>
    </submittedName>
</protein>
<dbReference type="InterPro" id="IPR000045">
    <property type="entry name" value="Prepilin_IV_endopep_pep"/>
</dbReference>
<proteinExistence type="inferred from homology"/>
<organism evidence="5 6">
    <name type="scientific">Pollutimonas bauzanensis</name>
    <dbReference type="NCBI Taxonomy" id="658167"/>
    <lineage>
        <taxon>Bacteria</taxon>
        <taxon>Pseudomonadati</taxon>
        <taxon>Pseudomonadota</taxon>
        <taxon>Betaproteobacteria</taxon>
        <taxon>Burkholderiales</taxon>
        <taxon>Alcaligenaceae</taxon>
        <taxon>Pollutimonas</taxon>
    </lineage>
</organism>
<reference evidence="5 6" key="1">
    <citation type="submission" date="2016-11" db="EMBL/GenBank/DDBJ databases">
        <authorList>
            <person name="Jaros S."/>
            <person name="Januszkiewicz K."/>
            <person name="Wedrychowicz H."/>
        </authorList>
    </citation>
    <scope>NUCLEOTIDE SEQUENCE [LARGE SCALE GENOMIC DNA]</scope>
    <source>
        <strain evidence="5 6">CGMCC 1.10190</strain>
    </source>
</reference>
<name>A0A1M5YK50_9BURK</name>
<dbReference type="EMBL" id="FQXE01000009">
    <property type="protein sequence ID" value="SHI12421.1"/>
    <property type="molecule type" value="Genomic_DNA"/>
</dbReference>
<dbReference type="GO" id="GO:0008168">
    <property type="term" value="F:methyltransferase activity"/>
    <property type="evidence" value="ECO:0007669"/>
    <property type="project" value="UniProtKB-KW"/>
</dbReference>
<dbReference type="STRING" id="658167.SAMN04488135_109177"/>
<dbReference type="InterPro" id="IPR050882">
    <property type="entry name" value="Prepilin_peptidase/N-MTase"/>
</dbReference>
<evidence type="ECO:0000256" key="1">
    <source>
        <dbReference type="ARBA" id="ARBA00005801"/>
    </source>
</evidence>
<dbReference type="GO" id="GO:0006465">
    <property type="term" value="P:signal peptide processing"/>
    <property type="evidence" value="ECO:0007669"/>
    <property type="project" value="TreeGrafter"/>
</dbReference>
<dbReference type="InterPro" id="IPR014032">
    <property type="entry name" value="Peptidase_A24A_bac"/>
</dbReference>
<accession>A0A1M5YK50</accession>
<evidence type="ECO:0000256" key="2">
    <source>
        <dbReference type="RuleBase" id="RU003793"/>
    </source>
</evidence>
<sequence length="158" mass="16300">MLDGLLATSPLLGIAGAILGATLLLLAWVDIKTGLLPDALTLSLMWVGLLFNLDGLIAPLRSAVLGAAAGYLLLWAANRAHRWAIGRDGMGYGDFKLTAALGAWFGVALLPWIVLGACIAGWGAAMARRRAGRADRPLPFGPSLAAAGLAALGVVFSR</sequence>
<keyword evidence="3" id="KW-0472">Membrane</keyword>
<dbReference type="Pfam" id="PF01478">
    <property type="entry name" value="Peptidase_A24"/>
    <property type="match status" value="1"/>
</dbReference>
<comment type="similarity">
    <text evidence="1 2">Belongs to the peptidase A24 family.</text>
</comment>
<keyword evidence="3" id="KW-1133">Transmembrane helix</keyword>
<evidence type="ECO:0000256" key="3">
    <source>
        <dbReference type="SAM" id="Phobius"/>
    </source>
</evidence>
<dbReference type="Gene3D" id="1.20.120.1220">
    <property type="match status" value="1"/>
</dbReference>
<dbReference type="Proteomes" id="UP000184226">
    <property type="component" value="Unassembled WGS sequence"/>
</dbReference>
<feature type="transmembrane region" description="Helical" evidence="3">
    <location>
        <begin position="97"/>
        <end position="125"/>
    </location>
</feature>
<evidence type="ECO:0000259" key="4">
    <source>
        <dbReference type="Pfam" id="PF01478"/>
    </source>
</evidence>
<evidence type="ECO:0000313" key="5">
    <source>
        <dbReference type="EMBL" id="SHI12421.1"/>
    </source>
</evidence>
<keyword evidence="3" id="KW-0812">Transmembrane</keyword>